<protein>
    <submittedName>
        <fullName evidence="1">Uncharacterized protein</fullName>
    </submittedName>
</protein>
<dbReference type="Proteomes" id="UP000244722">
    <property type="component" value="Unassembled WGS sequence"/>
</dbReference>
<sequence length="88" mass="9834">MYIPMSPLVSYTFVHALVCPLVHTSVLLHTIALPVICAPRYTTNTTFYYWDYIVLGQRPSFVAPSTAKNTPKQAKSLDFEIPISTPTS</sequence>
<evidence type="ECO:0000313" key="2">
    <source>
        <dbReference type="Proteomes" id="UP000244722"/>
    </source>
</evidence>
<keyword evidence="2" id="KW-1185">Reference proteome</keyword>
<gene>
    <name evidence="1" type="ORF">B9Z19DRAFT_1075251</name>
</gene>
<accession>A0A2T7A3L3</accession>
<dbReference type="EMBL" id="NESQ01000030">
    <property type="protein sequence ID" value="PUU82331.1"/>
    <property type="molecule type" value="Genomic_DNA"/>
</dbReference>
<proteinExistence type="predicted"/>
<name>A0A2T7A3L3_TUBBO</name>
<reference evidence="1 2" key="1">
    <citation type="submission" date="2017-04" db="EMBL/GenBank/DDBJ databases">
        <title>Draft genome sequence of Tuber borchii Vittad., a whitish edible truffle.</title>
        <authorList>
            <consortium name="DOE Joint Genome Institute"/>
            <person name="Murat C."/>
            <person name="Kuo A."/>
            <person name="Barry K.W."/>
            <person name="Clum A."/>
            <person name="Dockter R.B."/>
            <person name="Fauchery L."/>
            <person name="Iotti M."/>
            <person name="Kohler A."/>
            <person name="Labutti K."/>
            <person name="Lindquist E.A."/>
            <person name="Lipzen A."/>
            <person name="Ohm R.A."/>
            <person name="Wang M."/>
            <person name="Grigoriev I.V."/>
            <person name="Zambonelli A."/>
            <person name="Martin F.M."/>
        </authorList>
    </citation>
    <scope>NUCLEOTIDE SEQUENCE [LARGE SCALE GENOMIC DNA]</scope>
    <source>
        <strain evidence="1 2">Tbo3840</strain>
    </source>
</reference>
<comment type="caution">
    <text evidence="1">The sequence shown here is derived from an EMBL/GenBank/DDBJ whole genome shotgun (WGS) entry which is preliminary data.</text>
</comment>
<evidence type="ECO:0000313" key="1">
    <source>
        <dbReference type="EMBL" id="PUU82331.1"/>
    </source>
</evidence>
<organism evidence="1 2">
    <name type="scientific">Tuber borchii</name>
    <name type="common">White truffle</name>
    <dbReference type="NCBI Taxonomy" id="42251"/>
    <lineage>
        <taxon>Eukaryota</taxon>
        <taxon>Fungi</taxon>
        <taxon>Dikarya</taxon>
        <taxon>Ascomycota</taxon>
        <taxon>Pezizomycotina</taxon>
        <taxon>Pezizomycetes</taxon>
        <taxon>Pezizales</taxon>
        <taxon>Tuberaceae</taxon>
        <taxon>Tuber</taxon>
    </lineage>
</organism>
<dbReference type="AlphaFoldDB" id="A0A2T7A3L3"/>